<evidence type="ECO:0000313" key="3">
    <source>
        <dbReference type="RefSeq" id="XP_016990022.1"/>
    </source>
</evidence>
<feature type="signal peptide" evidence="1">
    <location>
        <begin position="1"/>
        <end position="19"/>
    </location>
</feature>
<feature type="domain" description="DUF4773" evidence="2">
    <location>
        <begin position="76"/>
        <end position="195"/>
    </location>
</feature>
<dbReference type="Pfam" id="PF15998">
    <property type="entry name" value="DUF4773"/>
    <property type="match status" value="1"/>
</dbReference>
<dbReference type="RefSeq" id="XP_016990022.1">
    <property type="nucleotide sequence ID" value="XM_017134533.1"/>
</dbReference>
<proteinExistence type="predicted"/>
<evidence type="ECO:0000259" key="2">
    <source>
        <dbReference type="Pfam" id="PF15998"/>
    </source>
</evidence>
<name>A0A6P4FJI2_DRORH</name>
<dbReference type="OMA" id="NVQVCIS"/>
<dbReference type="PANTHER" id="PTHR36299:SF4">
    <property type="entry name" value="GH07892P-RELATED"/>
    <property type="match status" value="1"/>
</dbReference>
<gene>
    <name evidence="3" type="primary">LOC108052194</name>
</gene>
<dbReference type="OrthoDB" id="5952164at2759"/>
<feature type="chain" id="PRO_5027848628" evidence="1">
    <location>
        <begin position="20"/>
        <end position="240"/>
    </location>
</feature>
<dbReference type="InterPro" id="IPR031941">
    <property type="entry name" value="DUF4773"/>
</dbReference>
<accession>A0A6P4FJI2</accession>
<dbReference type="GeneID" id="108052194"/>
<dbReference type="PANTHER" id="PTHR36299">
    <property type="entry name" value="AGAP008005-PA"/>
    <property type="match status" value="1"/>
</dbReference>
<keyword evidence="1" id="KW-0732">Signal</keyword>
<dbReference type="AlphaFoldDB" id="A0A6P4FJI2"/>
<evidence type="ECO:0000256" key="1">
    <source>
        <dbReference type="SAM" id="SignalP"/>
    </source>
</evidence>
<protein>
    <submittedName>
        <fullName evidence="3">Uncharacterized protein LOC108052194</fullName>
    </submittedName>
</protein>
<dbReference type="RefSeq" id="XP_016990022.2">
    <property type="nucleotide sequence ID" value="XM_017134533.2"/>
</dbReference>
<sequence>MCWPLICLLSALVLPPSEAQFYPLAGPDPPPVPRLVLYNPFSGQQLEPLRYTAFLRRARRQPVNGNIVELPQLWQPCSCAEFACRCCLGLSLGFGEALNQRLCAALEYSRVDLGLRLSVELNQRQVANFGFSARNPPDYCVPLLLPLPLFSCLRLYDIRSFGEGNLQVCLSVVFKVLASQFFEYRLNCLRFGANGVFFVRDALQDQDTVELESEGGAVQETSQKRGNVLNNKLADGSSFS</sequence>
<organism evidence="3">
    <name type="scientific">Drosophila rhopaloa</name>
    <name type="common">Fruit fly</name>
    <dbReference type="NCBI Taxonomy" id="1041015"/>
    <lineage>
        <taxon>Eukaryota</taxon>
        <taxon>Metazoa</taxon>
        <taxon>Ecdysozoa</taxon>
        <taxon>Arthropoda</taxon>
        <taxon>Hexapoda</taxon>
        <taxon>Insecta</taxon>
        <taxon>Pterygota</taxon>
        <taxon>Neoptera</taxon>
        <taxon>Endopterygota</taxon>
        <taxon>Diptera</taxon>
        <taxon>Brachycera</taxon>
        <taxon>Muscomorpha</taxon>
        <taxon>Ephydroidea</taxon>
        <taxon>Drosophilidae</taxon>
        <taxon>Drosophila</taxon>
        <taxon>Sophophora</taxon>
    </lineage>
</organism>
<reference evidence="3" key="1">
    <citation type="submission" date="2025-08" db="UniProtKB">
        <authorList>
            <consortium name="RefSeq"/>
        </authorList>
    </citation>
    <scope>IDENTIFICATION</scope>
</reference>